<feature type="non-terminal residue" evidence="1">
    <location>
        <position position="65"/>
    </location>
</feature>
<reference evidence="1 2" key="1">
    <citation type="submission" date="2018-08" db="EMBL/GenBank/DDBJ databases">
        <title>Recombination of ecologically and evolutionarily significant loci maintains genetic cohesion in the Pseudomonas syringae species complex.</title>
        <authorList>
            <person name="Dillon M."/>
            <person name="Thakur S."/>
            <person name="Almeida R.N.D."/>
            <person name="Weir B.S."/>
            <person name="Guttman D.S."/>
        </authorList>
    </citation>
    <scope>NUCLEOTIDE SEQUENCE [LARGE SCALE GENOMIC DNA]</scope>
    <source>
        <strain evidence="1 2">88_10</strain>
    </source>
</reference>
<gene>
    <name evidence="1" type="ORF">APX70_06925</name>
</gene>
<dbReference type="Proteomes" id="UP000282378">
    <property type="component" value="Unassembled WGS sequence"/>
</dbReference>
<protein>
    <submittedName>
        <fullName evidence="1">Putative Autotransporter</fullName>
    </submittedName>
</protein>
<evidence type="ECO:0000313" key="1">
    <source>
        <dbReference type="EMBL" id="RML98673.1"/>
    </source>
</evidence>
<comment type="caution">
    <text evidence="1">The sequence shown here is derived from an EMBL/GenBank/DDBJ whole genome shotgun (WGS) entry which is preliminary data.</text>
</comment>
<organism evidence="1 2">
    <name type="scientific">Pseudomonas syringae pv. maculicola</name>
    <dbReference type="NCBI Taxonomy" id="59511"/>
    <lineage>
        <taxon>Bacteria</taxon>
        <taxon>Pseudomonadati</taxon>
        <taxon>Pseudomonadota</taxon>
        <taxon>Gammaproteobacteria</taxon>
        <taxon>Pseudomonadales</taxon>
        <taxon>Pseudomonadaceae</taxon>
        <taxon>Pseudomonas</taxon>
    </lineage>
</organism>
<evidence type="ECO:0000313" key="2">
    <source>
        <dbReference type="Proteomes" id="UP000282378"/>
    </source>
</evidence>
<sequence length="65" mass="6336">MGTTQVSAGGTLSPGENAIGALAIQGDLDMAAGSRYAADIAGDGRADKINVSGTATLRGTQVNVT</sequence>
<dbReference type="AlphaFoldDB" id="A0A3M3ADV3"/>
<dbReference type="EMBL" id="RBNL01000680">
    <property type="protein sequence ID" value="RML98673.1"/>
    <property type="molecule type" value="Genomic_DNA"/>
</dbReference>
<name>A0A3M3ADV3_PSEYM</name>
<proteinExistence type="predicted"/>
<accession>A0A3M3ADV3</accession>